<evidence type="ECO:0000313" key="2">
    <source>
        <dbReference type="Proteomes" id="UP000594638"/>
    </source>
</evidence>
<dbReference type="Gramene" id="OE9A092723T1">
    <property type="protein sequence ID" value="OE9A092723C1"/>
    <property type="gene ID" value="OE9A092723"/>
</dbReference>
<name>A0A8S0SGL0_OLEEU</name>
<evidence type="ECO:0000313" key="1">
    <source>
        <dbReference type="EMBL" id="CAA2990893.1"/>
    </source>
</evidence>
<sequence>MYRSTLSYGHVWRAQKHALEKVMGDPNEAYSKLRMYPNKLEQRFPGLYTCIEIDDDGHFIYAFMSSASIHGPKDYKTIVVD</sequence>
<protein>
    <submittedName>
        <fullName evidence="1">Uncharacterized protein</fullName>
    </submittedName>
</protein>
<accession>A0A8S0SGL0</accession>
<dbReference type="AlphaFoldDB" id="A0A8S0SGL0"/>
<comment type="caution">
    <text evidence="1">The sequence shown here is derived from an EMBL/GenBank/DDBJ whole genome shotgun (WGS) entry which is preliminary data.</text>
</comment>
<gene>
    <name evidence="1" type="ORF">OLEA9_A092723</name>
</gene>
<dbReference type="Proteomes" id="UP000594638">
    <property type="component" value="Unassembled WGS sequence"/>
</dbReference>
<proteinExistence type="predicted"/>
<dbReference type="EMBL" id="CACTIH010004461">
    <property type="protein sequence ID" value="CAA2990893.1"/>
    <property type="molecule type" value="Genomic_DNA"/>
</dbReference>
<organism evidence="1 2">
    <name type="scientific">Olea europaea subsp. europaea</name>
    <dbReference type="NCBI Taxonomy" id="158383"/>
    <lineage>
        <taxon>Eukaryota</taxon>
        <taxon>Viridiplantae</taxon>
        <taxon>Streptophyta</taxon>
        <taxon>Embryophyta</taxon>
        <taxon>Tracheophyta</taxon>
        <taxon>Spermatophyta</taxon>
        <taxon>Magnoliopsida</taxon>
        <taxon>eudicotyledons</taxon>
        <taxon>Gunneridae</taxon>
        <taxon>Pentapetalae</taxon>
        <taxon>asterids</taxon>
        <taxon>lamiids</taxon>
        <taxon>Lamiales</taxon>
        <taxon>Oleaceae</taxon>
        <taxon>Oleeae</taxon>
        <taxon>Olea</taxon>
    </lineage>
</organism>
<feature type="non-terminal residue" evidence="1">
    <location>
        <position position="1"/>
    </location>
</feature>
<keyword evidence="2" id="KW-1185">Reference proteome</keyword>
<reference evidence="1 2" key="1">
    <citation type="submission" date="2019-12" db="EMBL/GenBank/DDBJ databases">
        <authorList>
            <person name="Alioto T."/>
            <person name="Alioto T."/>
            <person name="Gomez Garrido J."/>
        </authorList>
    </citation>
    <scope>NUCLEOTIDE SEQUENCE [LARGE SCALE GENOMIC DNA]</scope>
</reference>